<proteinExistence type="predicted"/>
<feature type="signal peptide" evidence="1">
    <location>
        <begin position="1"/>
        <end position="27"/>
    </location>
</feature>
<dbReference type="Proteomes" id="UP000191154">
    <property type="component" value="Unassembled WGS sequence"/>
</dbReference>
<dbReference type="AlphaFoldDB" id="A0A1S8N6D1"/>
<evidence type="ECO:0000313" key="3">
    <source>
        <dbReference type="Proteomes" id="UP000191154"/>
    </source>
</evidence>
<evidence type="ECO:0000313" key="2">
    <source>
        <dbReference type="EMBL" id="OOM11953.1"/>
    </source>
</evidence>
<comment type="caution">
    <text evidence="2">The sequence shown here is derived from an EMBL/GenBank/DDBJ whole genome shotgun (WGS) entry which is preliminary data.</text>
</comment>
<feature type="chain" id="PRO_5012029208" evidence="1">
    <location>
        <begin position="28"/>
        <end position="51"/>
    </location>
</feature>
<sequence>MKRNKLLAFVLSLCLIVGLIPTLTANAEVRKDTRIKVESKTKTMVMEEQQL</sequence>
<gene>
    <name evidence="2" type="ORF">CLOSAC_23820</name>
</gene>
<reference evidence="2 3" key="1">
    <citation type="submission" date="2016-05" db="EMBL/GenBank/DDBJ databases">
        <title>Microbial solvent formation.</title>
        <authorList>
            <person name="Poehlein A."/>
            <person name="Montoya Solano J.D."/>
            <person name="Flitsch S."/>
            <person name="Krabben P."/>
            <person name="Duerre P."/>
            <person name="Daniel R."/>
        </authorList>
    </citation>
    <scope>NUCLEOTIDE SEQUENCE [LARGE SCALE GENOMIC DNA]</scope>
    <source>
        <strain evidence="2 3">L1-8</strain>
    </source>
</reference>
<dbReference type="RefSeq" id="WP_176127566.1">
    <property type="nucleotide sequence ID" value="NZ_LZYZ01000004.1"/>
</dbReference>
<keyword evidence="1" id="KW-0732">Signal</keyword>
<organism evidence="2 3">
    <name type="scientific">Clostridium saccharobutylicum</name>
    <dbReference type="NCBI Taxonomy" id="169679"/>
    <lineage>
        <taxon>Bacteria</taxon>
        <taxon>Bacillati</taxon>
        <taxon>Bacillota</taxon>
        <taxon>Clostridia</taxon>
        <taxon>Eubacteriales</taxon>
        <taxon>Clostridiaceae</taxon>
        <taxon>Clostridium</taxon>
    </lineage>
</organism>
<protein>
    <submittedName>
        <fullName evidence="2">Uncharacterized protein</fullName>
    </submittedName>
</protein>
<name>A0A1S8N6D1_CLOSA</name>
<evidence type="ECO:0000256" key="1">
    <source>
        <dbReference type="SAM" id="SignalP"/>
    </source>
</evidence>
<dbReference type="EMBL" id="LZYZ01000004">
    <property type="protein sequence ID" value="OOM11953.1"/>
    <property type="molecule type" value="Genomic_DNA"/>
</dbReference>
<accession>A0A1S8N6D1</accession>